<dbReference type="InterPro" id="IPR040134">
    <property type="entry name" value="PSMD12/CSN4"/>
</dbReference>
<dbReference type="Gene3D" id="1.10.10.10">
    <property type="entry name" value="Winged helix-like DNA-binding domain superfamily/Winged helix DNA-binding domain"/>
    <property type="match status" value="1"/>
</dbReference>
<accession>T1K823</accession>
<name>T1K823_TETUR</name>
<dbReference type="GO" id="GO:0005737">
    <property type="term" value="C:cytoplasm"/>
    <property type="evidence" value="ECO:0007669"/>
    <property type="project" value="TreeGrafter"/>
</dbReference>
<dbReference type="InterPro" id="IPR036390">
    <property type="entry name" value="WH_DNA-bd_sf"/>
</dbReference>
<evidence type="ECO:0000256" key="1">
    <source>
        <dbReference type="ARBA" id="ARBA00006397"/>
    </source>
</evidence>
<dbReference type="OrthoDB" id="268763at2759"/>
<keyword evidence="5" id="KW-1185">Reference proteome</keyword>
<proteinExistence type="inferred from homology"/>
<dbReference type="InterPro" id="IPR036388">
    <property type="entry name" value="WH-like_DNA-bd_sf"/>
</dbReference>
<dbReference type="GO" id="GO:0005634">
    <property type="term" value="C:nucleus"/>
    <property type="evidence" value="ECO:0007669"/>
    <property type="project" value="UniProtKB-ARBA"/>
</dbReference>
<evidence type="ECO:0000313" key="5">
    <source>
        <dbReference type="Proteomes" id="UP000015104"/>
    </source>
</evidence>
<dbReference type="SUPFAM" id="SSF46785">
    <property type="entry name" value="Winged helix' DNA-binding domain"/>
    <property type="match status" value="1"/>
</dbReference>
<dbReference type="HOGENOM" id="CLU_033860_2_0_1"/>
<dbReference type="PROSITE" id="PS50250">
    <property type="entry name" value="PCI"/>
    <property type="match status" value="1"/>
</dbReference>
<evidence type="ECO:0000256" key="2">
    <source>
        <dbReference type="ARBA" id="ARBA00022942"/>
    </source>
</evidence>
<dbReference type="PANTHER" id="PTHR10855">
    <property type="entry name" value="26S PROTEASOME NON-ATPASE REGULATORY SUBUNIT 12/COP9 SIGNALOSOME COMPLEX SUBUNIT 4"/>
    <property type="match status" value="1"/>
</dbReference>
<feature type="domain" description="PCI" evidence="3">
    <location>
        <begin position="243"/>
        <end position="421"/>
    </location>
</feature>
<dbReference type="InterPro" id="IPR000717">
    <property type="entry name" value="PCI_dom"/>
</dbReference>
<dbReference type="Pfam" id="PF18098">
    <property type="entry name" value="RPN5_C"/>
    <property type="match status" value="1"/>
</dbReference>
<dbReference type="Proteomes" id="UP000015104">
    <property type="component" value="Unassembled WGS sequence"/>
</dbReference>
<dbReference type="InterPro" id="IPR054559">
    <property type="entry name" value="PSMD12-CSN4-like_N"/>
</dbReference>
<dbReference type="InterPro" id="IPR040896">
    <property type="entry name" value="RPN5_C"/>
</dbReference>
<dbReference type="KEGG" id="tut:107361340"/>
<dbReference type="Pfam" id="PF22241">
    <property type="entry name" value="PSMD12-CSN4_N"/>
    <property type="match status" value="1"/>
</dbReference>
<organism evidence="4 5">
    <name type="scientific">Tetranychus urticae</name>
    <name type="common">Two-spotted spider mite</name>
    <dbReference type="NCBI Taxonomy" id="32264"/>
    <lineage>
        <taxon>Eukaryota</taxon>
        <taxon>Metazoa</taxon>
        <taxon>Ecdysozoa</taxon>
        <taxon>Arthropoda</taxon>
        <taxon>Chelicerata</taxon>
        <taxon>Arachnida</taxon>
        <taxon>Acari</taxon>
        <taxon>Acariformes</taxon>
        <taxon>Trombidiformes</taxon>
        <taxon>Prostigmata</taxon>
        <taxon>Eleutherengona</taxon>
        <taxon>Raphignathae</taxon>
        <taxon>Tetranychoidea</taxon>
        <taxon>Tetranychidae</taxon>
        <taxon>Tetranychus</taxon>
    </lineage>
</organism>
<sequence length="464" mass="53871">MFNDITYTDTGKLLKMEVDYASTCDEKIPAFKKLAQEEGKLVQALEQLLALEKLTRTGADTFSTSRILVAIVDICFEAKDYKLLNEYIVLLTKRRGQIKKPITDMVKECCEFVDKIDDLEEKLKLINTLRTVTAGKIYVEVERARLTHKLATMKEAEGKIDEAANIIGELQVETFGSMDKREKVELILEQMRLCLAKKDYIKAHILSKKIHTKFFDDENVQDLKLKYYDLMIKIDQQEGNYLNICKHYRAISNTPIVKQDPKKNAETLKNIVLYIVLSPFDNEQSDLIHRIKGVKDLEELPNYGEVLKFFTTTELINWRLFVQGFEDILRSGTDACPATDVYSFSELGKKRWKDLKSRVVEHNIRIMAKYYKRIRLQRMADLLDLSIEETEEILSNLVSNKTIWSKVDRLEGIINFEAHKDPNEVLNDWSHNISALMNLVCKVDHLINKEEMIHQHLNVPKMEA</sequence>
<dbReference type="STRING" id="32264.T1K823"/>
<evidence type="ECO:0000313" key="4">
    <source>
        <dbReference type="EnsemblMetazoa" id="tetur06g06430.1"/>
    </source>
</evidence>
<comment type="similarity">
    <text evidence="1">Belongs to the proteasome subunit p55 family.</text>
</comment>
<dbReference type="GO" id="GO:0008541">
    <property type="term" value="C:proteasome regulatory particle, lid subcomplex"/>
    <property type="evidence" value="ECO:0007669"/>
    <property type="project" value="TreeGrafter"/>
</dbReference>
<protein>
    <recommendedName>
        <fullName evidence="3">PCI domain-containing protein</fullName>
    </recommendedName>
</protein>
<reference evidence="4" key="2">
    <citation type="submission" date="2015-06" db="UniProtKB">
        <authorList>
            <consortium name="EnsemblMetazoa"/>
        </authorList>
    </citation>
    <scope>IDENTIFICATION</scope>
</reference>
<dbReference type="PANTHER" id="PTHR10855:SF1">
    <property type="entry name" value="26S PROTEASOME NON-ATPASE REGULATORY SUBUNIT 12"/>
    <property type="match status" value="1"/>
</dbReference>
<dbReference type="Pfam" id="PF01399">
    <property type="entry name" value="PCI"/>
    <property type="match status" value="1"/>
</dbReference>
<gene>
    <name evidence="4" type="primary">107361340</name>
</gene>
<dbReference type="eggNOG" id="KOG1498">
    <property type="taxonomic scope" value="Eukaryota"/>
</dbReference>
<dbReference type="SMART" id="SM00088">
    <property type="entry name" value="PINT"/>
    <property type="match status" value="1"/>
</dbReference>
<dbReference type="EnsemblMetazoa" id="tetur06g06430.1">
    <property type="protein sequence ID" value="tetur06g06430.1"/>
    <property type="gene ID" value="tetur06g06430"/>
</dbReference>
<dbReference type="OMA" id="AENEMFK"/>
<dbReference type="EMBL" id="CAEY01001817">
    <property type="status" value="NOT_ANNOTATED_CDS"/>
    <property type="molecule type" value="Genomic_DNA"/>
</dbReference>
<reference evidence="5" key="1">
    <citation type="submission" date="2011-08" db="EMBL/GenBank/DDBJ databases">
        <authorList>
            <person name="Rombauts S."/>
        </authorList>
    </citation>
    <scope>NUCLEOTIDE SEQUENCE</scope>
    <source>
        <strain evidence="5">London</strain>
    </source>
</reference>
<dbReference type="FunFam" id="1.10.10.10:FF:000070">
    <property type="entry name" value="26S proteasome non-ATPase regulatory subunit 12"/>
    <property type="match status" value="1"/>
</dbReference>
<dbReference type="AlphaFoldDB" id="T1K823"/>
<keyword evidence="2" id="KW-0647">Proteasome</keyword>
<evidence type="ECO:0000259" key="3">
    <source>
        <dbReference type="PROSITE" id="PS50250"/>
    </source>
</evidence>